<evidence type="ECO:0000313" key="3">
    <source>
        <dbReference type="EMBL" id="SEQ94002.1"/>
    </source>
</evidence>
<protein>
    <recommendedName>
        <fullName evidence="2">DUF6292 domain-containing protein</fullName>
    </recommendedName>
</protein>
<proteinExistence type="predicted"/>
<feature type="region of interest" description="Disordered" evidence="1">
    <location>
        <begin position="1"/>
        <end position="24"/>
    </location>
</feature>
<gene>
    <name evidence="3" type="ORF">SAMN05216188_106291</name>
</gene>
<dbReference type="OrthoDB" id="4190452at2"/>
<reference evidence="4" key="1">
    <citation type="submission" date="2016-10" db="EMBL/GenBank/DDBJ databases">
        <authorList>
            <person name="Varghese N."/>
            <person name="Submissions S."/>
        </authorList>
    </citation>
    <scope>NUCLEOTIDE SEQUENCE [LARGE SCALE GENOMIC DNA]</scope>
    <source>
        <strain evidence="4">CGMCC 4.3525</strain>
    </source>
</reference>
<feature type="domain" description="DUF6292" evidence="2">
    <location>
        <begin position="37"/>
        <end position="123"/>
    </location>
</feature>
<evidence type="ECO:0000313" key="4">
    <source>
        <dbReference type="Proteomes" id="UP000199352"/>
    </source>
</evidence>
<dbReference type="Pfam" id="PF19809">
    <property type="entry name" value="DUF6292"/>
    <property type="match status" value="1"/>
</dbReference>
<dbReference type="InterPro" id="IPR046259">
    <property type="entry name" value="DUF6292"/>
</dbReference>
<dbReference type="STRING" id="402600.SAMN05216188_106291"/>
<organism evidence="3 4">
    <name type="scientific">Lentzea xinjiangensis</name>
    <dbReference type="NCBI Taxonomy" id="402600"/>
    <lineage>
        <taxon>Bacteria</taxon>
        <taxon>Bacillati</taxon>
        <taxon>Actinomycetota</taxon>
        <taxon>Actinomycetes</taxon>
        <taxon>Pseudonocardiales</taxon>
        <taxon>Pseudonocardiaceae</taxon>
        <taxon>Lentzea</taxon>
    </lineage>
</organism>
<dbReference type="EMBL" id="FOFR01000006">
    <property type="protein sequence ID" value="SEQ94002.1"/>
    <property type="molecule type" value="Genomic_DNA"/>
</dbReference>
<name>A0A1H9K4G4_9PSEU</name>
<sequence>MAPATPISDDRGLPRAKPAPSATSEGAHLLAGALERYVRKVAEALEVPRDGISCEVTDTATAYIALGGRAVEYPGRDVMLAWSATRGWTVSIETDPAEPPIVLARSTGDVVPAPEAVARLVADSMTHRGVREFPAAGVQLMGWSDLAECMERHAPQTDD</sequence>
<evidence type="ECO:0000259" key="2">
    <source>
        <dbReference type="Pfam" id="PF19809"/>
    </source>
</evidence>
<keyword evidence="4" id="KW-1185">Reference proteome</keyword>
<dbReference type="Proteomes" id="UP000199352">
    <property type="component" value="Unassembled WGS sequence"/>
</dbReference>
<accession>A0A1H9K4G4</accession>
<dbReference type="RefSeq" id="WP_089951599.1">
    <property type="nucleotide sequence ID" value="NZ_FOFR01000006.1"/>
</dbReference>
<dbReference type="AlphaFoldDB" id="A0A1H9K4G4"/>
<evidence type="ECO:0000256" key="1">
    <source>
        <dbReference type="SAM" id="MobiDB-lite"/>
    </source>
</evidence>